<name>A0A812LJ35_SYMPI</name>
<feature type="transmembrane region" description="Helical" evidence="5">
    <location>
        <begin position="207"/>
        <end position="229"/>
    </location>
</feature>
<keyword evidence="2 5" id="KW-0812">Transmembrane</keyword>
<evidence type="ECO:0000259" key="6">
    <source>
        <dbReference type="Pfam" id="PF01490"/>
    </source>
</evidence>
<dbReference type="PANTHER" id="PTHR22950">
    <property type="entry name" value="AMINO ACID TRANSPORTER"/>
    <property type="match status" value="1"/>
</dbReference>
<evidence type="ECO:0000256" key="3">
    <source>
        <dbReference type="ARBA" id="ARBA00022989"/>
    </source>
</evidence>
<feature type="non-terminal residue" evidence="7">
    <location>
        <position position="267"/>
    </location>
</feature>
<keyword evidence="3 5" id="KW-1133">Transmembrane helix</keyword>
<gene>
    <name evidence="7" type="primary">slc36a4</name>
    <name evidence="7" type="ORF">SPIL2461_LOCUS4395</name>
</gene>
<evidence type="ECO:0000256" key="1">
    <source>
        <dbReference type="ARBA" id="ARBA00004141"/>
    </source>
</evidence>
<dbReference type="Proteomes" id="UP000649617">
    <property type="component" value="Unassembled WGS sequence"/>
</dbReference>
<dbReference type="InterPro" id="IPR013057">
    <property type="entry name" value="AA_transpt_TM"/>
</dbReference>
<feature type="domain" description="Amino acid transporter transmembrane" evidence="6">
    <location>
        <begin position="2"/>
        <end position="261"/>
    </location>
</feature>
<comment type="caution">
    <text evidence="7">The sequence shown here is derived from an EMBL/GenBank/DDBJ whole genome shotgun (WGS) entry which is preliminary data.</text>
</comment>
<feature type="transmembrane region" description="Helical" evidence="5">
    <location>
        <begin position="124"/>
        <end position="142"/>
    </location>
</feature>
<dbReference type="GO" id="GO:0015179">
    <property type="term" value="F:L-amino acid transmembrane transporter activity"/>
    <property type="evidence" value="ECO:0007669"/>
    <property type="project" value="TreeGrafter"/>
</dbReference>
<dbReference type="EMBL" id="CAJNIZ010005762">
    <property type="protein sequence ID" value="CAE7244292.1"/>
    <property type="molecule type" value="Genomic_DNA"/>
</dbReference>
<dbReference type="Pfam" id="PF01490">
    <property type="entry name" value="Aa_trans"/>
    <property type="match status" value="1"/>
</dbReference>
<organism evidence="7 8">
    <name type="scientific">Symbiodinium pilosum</name>
    <name type="common">Dinoflagellate</name>
    <dbReference type="NCBI Taxonomy" id="2952"/>
    <lineage>
        <taxon>Eukaryota</taxon>
        <taxon>Sar</taxon>
        <taxon>Alveolata</taxon>
        <taxon>Dinophyceae</taxon>
        <taxon>Suessiales</taxon>
        <taxon>Symbiodiniaceae</taxon>
        <taxon>Symbiodinium</taxon>
    </lineage>
</organism>
<evidence type="ECO:0000256" key="4">
    <source>
        <dbReference type="ARBA" id="ARBA00023136"/>
    </source>
</evidence>
<protein>
    <submittedName>
        <fullName evidence="7">Slc36a4 protein</fullName>
    </submittedName>
</protein>
<dbReference type="AlphaFoldDB" id="A0A812LJ35"/>
<evidence type="ECO:0000256" key="5">
    <source>
        <dbReference type="SAM" id="Phobius"/>
    </source>
</evidence>
<keyword evidence="8" id="KW-1185">Reference proteome</keyword>
<feature type="transmembrane region" description="Helical" evidence="5">
    <location>
        <begin position="78"/>
        <end position="104"/>
    </location>
</feature>
<dbReference type="GO" id="GO:0016020">
    <property type="term" value="C:membrane"/>
    <property type="evidence" value="ECO:0007669"/>
    <property type="project" value="UniProtKB-SubCell"/>
</dbReference>
<evidence type="ECO:0000313" key="8">
    <source>
        <dbReference type="Proteomes" id="UP000649617"/>
    </source>
</evidence>
<evidence type="ECO:0000256" key="2">
    <source>
        <dbReference type="ARBA" id="ARBA00022692"/>
    </source>
</evidence>
<feature type="transmembrane region" description="Helical" evidence="5">
    <location>
        <begin position="241"/>
        <end position="260"/>
    </location>
</feature>
<comment type="subcellular location">
    <subcellularLocation>
        <location evidence="1">Membrane</location>
        <topology evidence="1">Multi-pass membrane protein</topology>
    </subcellularLocation>
</comment>
<reference evidence="7" key="1">
    <citation type="submission" date="2021-02" db="EMBL/GenBank/DDBJ databases">
        <authorList>
            <person name="Dougan E. K."/>
            <person name="Rhodes N."/>
            <person name="Thang M."/>
            <person name="Chan C."/>
        </authorList>
    </citation>
    <scope>NUCLEOTIDE SEQUENCE</scope>
</reference>
<accession>A0A812LJ35</accession>
<sequence length="267" mass="28890">ISVLALAVYAYLLVILPIRWGTVELSSGRAPSLSGVWSKFEPGNLGQWLGTSIFAQEAVVVSQCVYQDMHLRDYRAFRPVLVSSFMICSIASTALAAFGCMCYGDSVKQVFYLNFPTTSLDVSLAEAILCLVLLPTFVIQLYPVARCVDELLTCTGYVSLSSDDSDETLEESEENRGQGSVVKILARWLLVVISCVLAAVMPDLACVSGYSGSFAMSVIGFFLPPLIHLKLHHFRVSALDWFLDLGLLAVGVTALVLGVSNTHCSAS</sequence>
<dbReference type="OrthoDB" id="432767at2759"/>
<evidence type="ECO:0000313" key="7">
    <source>
        <dbReference type="EMBL" id="CAE7244292.1"/>
    </source>
</evidence>
<feature type="transmembrane region" description="Helical" evidence="5">
    <location>
        <begin position="184"/>
        <end position="201"/>
    </location>
</feature>
<proteinExistence type="predicted"/>
<keyword evidence="4 5" id="KW-0472">Membrane</keyword>